<dbReference type="GO" id="GO:0005886">
    <property type="term" value="C:plasma membrane"/>
    <property type="evidence" value="ECO:0007669"/>
    <property type="project" value="TreeGrafter"/>
</dbReference>
<dbReference type="AlphaFoldDB" id="A0A1V5SL39"/>
<organism evidence="2">
    <name type="scientific">Candidatus Atribacter allofermentans</name>
    <dbReference type="NCBI Taxonomy" id="1852833"/>
    <lineage>
        <taxon>Bacteria</taxon>
        <taxon>Pseudomonadati</taxon>
        <taxon>Atribacterota</taxon>
        <taxon>Atribacteria</taxon>
        <taxon>Atribacterales</taxon>
        <taxon>Atribacteraceae</taxon>
        <taxon>Atribacter</taxon>
    </lineage>
</organism>
<keyword evidence="1" id="KW-0812">Transmembrane</keyword>
<dbReference type="EMBL" id="MWBQ01000170">
    <property type="protein sequence ID" value="OQA55208.1"/>
    <property type="molecule type" value="Genomic_DNA"/>
</dbReference>
<dbReference type="InterPro" id="IPR005325">
    <property type="entry name" value="DUF308_memb"/>
</dbReference>
<name>A0A1V5SL39_9BACT</name>
<dbReference type="InterPro" id="IPR052712">
    <property type="entry name" value="Acid_resist_chaperone_HdeD"/>
</dbReference>
<keyword evidence="1" id="KW-0472">Membrane</keyword>
<proteinExistence type="predicted"/>
<reference evidence="2" key="1">
    <citation type="submission" date="2017-02" db="EMBL/GenBank/DDBJ databases">
        <title>Delving into the versatile metabolic prowess of the omnipresent phylum Bacteroidetes.</title>
        <authorList>
            <person name="Nobu M.K."/>
            <person name="Mei R."/>
            <person name="Narihiro T."/>
            <person name="Kuroda K."/>
            <person name="Liu W.-T."/>
        </authorList>
    </citation>
    <scope>NUCLEOTIDE SEQUENCE</scope>
    <source>
        <strain evidence="2">ADurb.Bin276</strain>
    </source>
</reference>
<feature type="transmembrane region" description="Helical" evidence="1">
    <location>
        <begin position="122"/>
        <end position="142"/>
    </location>
</feature>
<evidence type="ECO:0000313" key="2">
    <source>
        <dbReference type="EMBL" id="OQA55208.1"/>
    </source>
</evidence>
<dbReference type="PANTHER" id="PTHR34989">
    <property type="entry name" value="PROTEIN HDED"/>
    <property type="match status" value="1"/>
</dbReference>
<dbReference type="Pfam" id="PF03729">
    <property type="entry name" value="DUF308"/>
    <property type="match status" value="1"/>
</dbReference>
<feature type="transmembrane region" description="Helical" evidence="1">
    <location>
        <begin position="149"/>
        <end position="174"/>
    </location>
</feature>
<feature type="transmembrane region" description="Helical" evidence="1">
    <location>
        <begin position="39"/>
        <end position="60"/>
    </location>
</feature>
<feature type="transmembrane region" description="Helical" evidence="1">
    <location>
        <begin position="66"/>
        <end position="83"/>
    </location>
</feature>
<evidence type="ECO:0000256" key="1">
    <source>
        <dbReference type="SAM" id="Phobius"/>
    </source>
</evidence>
<dbReference type="PANTHER" id="PTHR34989:SF1">
    <property type="entry name" value="PROTEIN HDED"/>
    <property type="match status" value="1"/>
</dbReference>
<sequence>MLFEQKVFTGNWSSLVWRGIIAIIIGLMILVWPAISVVAFLRLISLVAIIGGIMAVIQAIRTKGGWPLILEGIMSIIIGIMVFSMPGMSALVITLLIGFWMLFIGIFQIINVIQFYQVLPNAGKWLIILNGIVSILFGIIVMSRPLLGVLLIVSYVGVYALLFGVISLFSGFYIHSLSK</sequence>
<comment type="caution">
    <text evidence="2">The sequence shown here is derived from an EMBL/GenBank/DDBJ whole genome shotgun (WGS) entry which is preliminary data.</text>
</comment>
<keyword evidence="1" id="KW-1133">Transmembrane helix</keyword>
<feature type="transmembrane region" description="Helical" evidence="1">
    <location>
        <begin position="90"/>
        <end position="110"/>
    </location>
</feature>
<accession>A0A1V5SL39</accession>
<dbReference type="Proteomes" id="UP000485569">
    <property type="component" value="Unassembled WGS sequence"/>
</dbReference>
<gene>
    <name evidence="2" type="ORF">BWY41_01738</name>
</gene>
<feature type="transmembrane region" description="Helical" evidence="1">
    <location>
        <begin position="15"/>
        <end position="32"/>
    </location>
</feature>
<protein>
    <submittedName>
        <fullName evidence="2">Acid-resistance membrane protein</fullName>
    </submittedName>
</protein>